<dbReference type="InterPro" id="IPR013087">
    <property type="entry name" value="Znf_C2H2_type"/>
</dbReference>
<dbReference type="OrthoDB" id="3258262at2759"/>
<reference evidence="4" key="2">
    <citation type="submission" date="2015-01" db="EMBL/GenBank/DDBJ databases">
        <title>Evolutionary Origins and Diversification of the Mycorrhizal Mutualists.</title>
        <authorList>
            <consortium name="DOE Joint Genome Institute"/>
            <consortium name="Mycorrhizal Genomics Consortium"/>
            <person name="Kohler A."/>
            <person name="Kuo A."/>
            <person name="Nagy L.G."/>
            <person name="Floudas D."/>
            <person name="Copeland A."/>
            <person name="Barry K.W."/>
            <person name="Cichocki N."/>
            <person name="Veneault-Fourrey C."/>
            <person name="LaButti K."/>
            <person name="Lindquist E.A."/>
            <person name="Lipzen A."/>
            <person name="Lundell T."/>
            <person name="Morin E."/>
            <person name="Murat C."/>
            <person name="Riley R."/>
            <person name="Ohm R."/>
            <person name="Sun H."/>
            <person name="Tunlid A."/>
            <person name="Henrissat B."/>
            <person name="Grigoriev I.V."/>
            <person name="Hibbett D.S."/>
            <person name="Martin F."/>
        </authorList>
    </citation>
    <scope>NUCLEOTIDE SEQUENCE [LARGE SCALE GENOMIC DNA]</scope>
    <source>
        <strain evidence="4">Ve08.2h10</strain>
    </source>
</reference>
<evidence type="ECO:0000313" key="3">
    <source>
        <dbReference type="EMBL" id="KIK96583.1"/>
    </source>
</evidence>
<reference evidence="3 4" key="1">
    <citation type="submission" date="2014-04" db="EMBL/GenBank/DDBJ databases">
        <authorList>
            <consortium name="DOE Joint Genome Institute"/>
            <person name="Kuo A."/>
            <person name="Kohler A."/>
            <person name="Jargeat P."/>
            <person name="Nagy L.G."/>
            <person name="Floudas D."/>
            <person name="Copeland A."/>
            <person name="Barry K.W."/>
            <person name="Cichocki N."/>
            <person name="Veneault-Fourrey C."/>
            <person name="LaButti K."/>
            <person name="Lindquist E.A."/>
            <person name="Lipzen A."/>
            <person name="Lundell T."/>
            <person name="Morin E."/>
            <person name="Murat C."/>
            <person name="Sun H."/>
            <person name="Tunlid A."/>
            <person name="Henrissat B."/>
            <person name="Grigoriev I.V."/>
            <person name="Hibbett D.S."/>
            <person name="Martin F."/>
            <person name="Nordberg H.P."/>
            <person name="Cantor M.N."/>
            <person name="Hua S.X."/>
        </authorList>
    </citation>
    <scope>NUCLEOTIDE SEQUENCE [LARGE SCALE GENOMIC DNA]</scope>
    <source>
        <strain evidence="3 4">Ve08.2h10</strain>
    </source>
</reference>
<evidence type="ECO:0000313" key="4">
    <source>
        <dbReference type="Proteomes" id="UP000054538"/>
    </source>
</evidence>
<feature type="compositionally biased region" description="Basic residues" evidence="1">
    <location>
        <begin position="91"/>
        <end position="105"/>
    </location>
</feature>
<dbReference type="HOGENOM" id="CLU_891667_0_0_1"/>
<evidence type="ECO:0000259" key="2">
    <source>
        <dbReference type="PROSITE" id="PS00028"/>
    </source>
</evidence>
<sequence length="312" mass="33233">MMRNAGLKYTDRIQCRRRGCADILRDADALKYHLHIHNIPDTLDVLPVDHSHKHPATAGIKVIPTLVSATRKPPVVVDSATFNSKTFKSSHSRSKSCAVTHHKNSKSSAAIPRKLSVGGLPRSLFSPRAPTPETQDAPSLTAVAASVISTPSRSTSQAPVSVDAVKYTTLANTPPQTSVPSRGRSTRKDTVVAAVSAGYNPSIAMLLSPPSSPAMGGQGVLAPQTNLPLTLPLTSAMQEGKEKCAPMHANENDVFVPEEVKKSKSPARALSPGRRTMSPARAMSPIQSETSCSCITSGRDPLIVYRFTFRGA</sequence>
<dbReference type="PROSITE" id="PS00028">
    <property type="entry name" value="ZINC_FINGER_C2H2_1"/>
    <property type="match status" value="1"/>
</dbReference>
<dbReference type="Proteomes" id="UP000054538">
    <property type="component" value="Unassembled WGS sequence"/>
</dbReference>
<dbReference type="InParanoid" id="A0A0D0DSQ1"/>
<proteinExistence type="predicted"/>
<dbReference type="EMBL" id="KN824979">
    <property type="protein sequence ID" value="KIK96583.1"/>
    <property type="molecule type" value="Genomic_DNA"/>
</dbReference>
<feature type="domain" description="C2H2-type" evidence="2">
    <location>
        <begin position="15"/>
        <end position="37"/>
    </location>
</feature>
<protein>
    <recommendedName>
        <fullName evidence="2">C2H2-type domain-containing protein</fullName>
    </recommendedName>
</protein>
<feature type="region of interest" description="Disordered" evidence="1">
    <location>
        <begin position="258"/>
        <end position="284"/>
    </location>
</feature>
<keyword evidence="4" id="KW-1185">Reference proteome</keyword>
<accession>A0A0D0DSQ1</accession>
<name>A0A0D0DSQ1_9AGAM</name>
<dbReference type="AlphaFoldDB" id="A0A0D0DSQ1"/>
<gene>
    <name evidence="3" type="ORF">PAXRUDRAFT_297354</name>
</gene>
<evidence type="ECO:0000256" key="1">
    <source>
        <dbReference type="SAM" id="MobiDB-lite"/>
    </source>
</evidence>
<organism evidence="3 4">
    <name type="scientific">Paxillus rubicundulus Ve08.2h10</name>
    <dbReference type="NCBI Taxonomy" id="930991"/>
    <lineage>
        <taxon>Eukaryota</taxon>
        <taxon>Fungi</taxon>
        <taxon>Dikarya</taxon>
        <taxon>Basidiomycota</taxon>
        <taxon>Agaricomycotina</taxon>
        <taxon>Agaricomycetes</taxon>
        <taxon>Agaricomycetidae</taxon>
        <taxon>Boletales</taxon>
        <taxon>Paxilineae</taxon>
        <taxon>Paxillaceae</taxon>
        <taxon>Paxillus</taxon>
    </lineage>
</organism>
<feature type="region of interest" description="Disordered" evidence="1">
    <location>
        <begin position="91"/>
        <end position="110"/>
    </location>
</feature>